<reference evidence="2 3" key="1">
    <citation type="journal article" date="2006" name="J. Bacteriol.">
        <title>Comparison of the genome sequence of the poultry pathogen Bordetella avium with those of B. bronchiseptica, B. pertussis, and B. parapertussis reveals extensive diversity in surface structures associated with host interaction.</title>
        <authorList>
            <person name="Sebaihia M."/>
            <person name="Preston A."/>
            <person name="Maskell D.J."/>
            <person name="Kuzmiak H."/>
            <person name="Connell T.D."/>
            <person name="King N.D."/>
            <person name="Orndorff P.E."/>
            <person name="Miyamoto D.M."/>
            <person name="Thomson N.R."/>
            <person name="Harris D."/>
            <person name="Goble A."/>
            <person name="Lord A."/>
            <person name="Murphy L."/>
            <person name="Quail M.A."/>
            <person name="Rutter S."/>
            <person name="Squares R."/>
            <person name="Squares S."/>
            <person name="Woodward J."/>
            <person name="Parkhill J."/>
            <person name="Temple L.M."/>
        </authorList>
    </citation>
    <scope>NUCLEOTIDE SEQUENCE [LARGE SCALE GENOMIC DNA]</scope>
    <source>
        <strain evidence="2 3">197N</strain>
    </source>
</reference>
<evidence type="ECO:0000313" key="2">
    <source>
        <dbReference type="EMBL" id="CAJ49215.1"/>
    </source>
</evidence>
<dbReference type="Gene3D" id="3.40.50.1820">
    <property type="entry name" value="alpha/beta hydrolase"/>
    <property type="match status" value="1"/>
</dbReference>
<dbReference type="PRINTS" id="PR00111">
    <property type="entry name" value="ABHYDROLASE"/>
</dbReference>
<gene>
    <name evidence="2" type="ordered locus">BAV1606</name>
</gene>
<dbReference type="GeneID" id="92935332"/>
<protein>
    <submittedName>
        <fullName evidence="2">Carboxylesterase</fullName>
        <ecNumber evidence="2">3.1.1.1</ecNumber>
    </submittedName>
</protein>
<keyword evidence="3" id="KW-1185">Reference proteome</keyword>
<name>Q2L1N9_BORA1</name>
<dbReference type="GO" id="GO:0106435">
    <property type="term" value="F:carboxylesterase activity"/>
    <property type="evidence" value="ECO:0007669"/>
    <property type="project" value="UniProtKB-EC"/>
</dbReference>
<organism evidence="2 3">
    <name type="scientific">Bordetella avium (strain 197N)</name>
    <dbReference type="NCBI Taxonomy" id="360910"/>
    <lineage>
        <taxon>Bacteria</taxon>
        <taxon>Pseudomonadati</taxon>
        <taxon>Pseudomonadota</taxon>
        <taxon>Betaproteobacteria</taxon>
        <taxon>Burkholderiales</taxon>
        <taxon>Alcaligenaceae</taxon>
        <taxon>Bordetella</taxon>
    </lineage>
</organism>
<dbReference type="InterPro" id="IPR000073">
    <property type="entry name" value="AB_hydrolase_1"/>
</dbReference>
<dbReference type="KEGG" id="bav:BAV1606"/>
<keyword evidence="2" id="KW-0378">Hydrolase</keyword>
<dbReference type="Proteomes" id="UP000001977">
    <property type="component" value="Chromosome"/>
</dbReference>
<feature type="domain" description="AB hydrolase-1" evidence="1">
    <location>
        <begin position="51"/>
        <end position="157"/>
    </location>
</feature>
<dbReference type="STRING" id="360910.BAV1606"/>
<sequence>MSRRIPGLPTQRVLGAYRAVLADWPTPNTRRYLPTCAGPTFVLSCGPLDAPPLVLLHGALSNAASWMFDARTWSSRFRVHVVDLVGEPGLSAQTQLPLTGDAWARWLDDVLDALQLASANFVGLSLGGFLGLDYAARRPDRVDSLVLISPCGIGRQRAFFLKALPYLMLGRWGRDRLLTKVIGPRTTPPPDEARPLLNLLTLIRQEVLPRSLRIPRLSDGQLAALRMPVRLILGRRDALINAPQAARRMRKLAPHADVSLLPDAYHDIPDLCDEVLDWLLQKPHTRPA</sequence>
<dbReference type="InterPro" id="IPR050228">
    <property type="entry name" value="Carboxylesterase_BioH"/>
</dbReference>
<dbReference type="PANTHER" id="PTHR43194">
    <property type="entry name" value="HYDROLASE ALPHA/BETA FOLD FAMILY"/>
    <property type="match status" value="1"/>
</dbReference>
<evidence type="ECO:0000313" key="3">
    <source>
        <dbReference type="Proteomes" id="UP000001977"/>
    </source>
</evidence>
<dbReference type="RefSeq" id="WP_012417277.1">
    <property type="nucleotide sequence ID" value="NC_010645.1"/>
</dbReference>
<evidence type="ECO:0000259" key="1">
    <source>
        <dbReference type="Pfam" id="PF00561"/>
    </source>
</evidence>
<dbReference type="SUPFAM" id="SSF53474">
    <property type="entry name" value="alpha/beta-Hydrolases"/>
    <property type="match status" value="1"/>
</dbReference>
<dbReference type="EMBL" id="AM167904">
    <property type="protein sequence ID" value="CAJ49215.1"/>
    <property type="molecule type" value="Genomic_DNA"/>
</dbReference>
<dbReference type="InterPro" id="IPR029058">
    <property type="entry name" value="AB_hydrolase_fold"/>
</dbReference>
<accession>Q2L1N9</accession>
<dbReference type="Pfam" id="PF00561">
    <property type="entry name" value="Abhydrolase_1"/>
    <property type="match status" value="1"/>
</dbReference>
<dbReference type="EC" id="3.1.1.1" evidence="2"/>
<dbReference type="HOGENOM" id="CLU_020336_27_2_4"/>
<dbReference type="PANTHER" id="PTHR43194:SF5">
    <property type="entry name" value="PIMELOYL-[ACYL-CARRIER PROTEIN] METHYL ESTER ESTERASE"/>
    <property type="match status" value="1"/>
</dbReference>
<dbReference type="AlphaFoldDB" id="Q2L1N9"/>
<dbReference type="ESTHER" id="bora1-q2l1n9">
    <property type="family name" value="6_AlphaBeta_hydrolase"/>
</dbReference>
<proteinExistence type="predicted"/>
<dbReference type="eggNOG" id="COG2267">
    <property type="taxonomic scope" value="Bacteria"/>
</dbReference>
<dbReference type="OrthoDB" id="8595425at2"/>